<comment type="similarity">
    <text evidence="1">Belongs to the multicopper oxidase family.</text>
</comment>
<dbReference type="InterPro" id="IPR011707">
    <property type="entry name" value="Cu-oxidase-like_N"/>
</dbReference>
<dbReference type="InterPro" id="IPR008972">
    <property type="entry name" value="Cupredoxin"/>
</dbReference>
<keyword evidence="4" id="KW-1185">Reference proteome</keyword>
<name>A0A835YM75_9STRA</name>
<evidence type="ECO:0000313" key="3">
    <source>
        <dbReference type="EMBL" id="KAG5177932.1"/>
    </source>
</evidence>
<protein>
    <recommendedName>
        <fullName evidence="2">Plastocyanin-like domain-containing protein</fullName>
    </recommendedName>
</protein>
<dbReference type="Proteomes" id="UP000664859">
    <property type="component" value="Unassembled WGS sequence"/>
</dbReference>
<comment type="caution">
    <text evidence="3">The sequence shown here is derived from an EMBL/GenBank/DDBJ whole genome shotgun (WGS) entry which is preliminary data.</text>
</comment>
<evidence type="ECO:0000313" key="4">
    <source>
        <dbReference type="Proteomes" id="UP000664859"/>
    </source>
</evidence>
<dbReference type="Gene3D" id="2.60.40.420">
    <property type="entry name" value="Cupredoxins - blue copper proteins"/>
    <property type="match status" value="1"/>
</dbReference>
<sequence>LRVTSYTNKYGTFQTRTLNGMLPGPLMRMEACSEYSVTLNNRMHGYLPPFPEAPFNSYRDPLVTNMHLHGLHISGSAGGDDMTVEIEPGADHTYLYKIPCDHSGGLHWYHPHHHGSTTLQAGAGAAALLVVEDNPWLEASMPEVYKDIPQVKLTLRCGETGTCALVE</sequence>
<evidence type="ECO:0000256" key="1">
    <source>
        <dbReference type="ARBA" id="ARBA00010609"/>
    </source>
</evidence>
<dbReference type="GO" id="GO:0016491">
    <property type="term" value="F:oxidoreductase activity"/>
    <property type="evidence" value="ECO:0007669"/>
    <property type="project" value="TreeGrafter"/>
</dbReference>
<dbReference type="PANTHER" id="PTHR11709:SF518">
    <property type="entry name" value="MULTICOPPER OXIDASE"/>
    <property type="match status" value="1"/>
</dbReference>
<feature type="non-terminal residue" evidence="3">
    <location>
        <position position="167"/>
    </location>
</feature>
<evidence type="ECO:0000259" key="2">
    <source>
        <dbReference type="Pfam" id="PF07732"/>
    </source>
</evidence>
<dbReference type="EMBL" id="JAFCMP010000520">
    <property type="protein sequence ID" value="KAG5177932.1"/>
    <property type="molecule type" value="Genomic_DNA"/>
</dbReference>
<dbReference type="Pfam" id="PF07732">
    <property type="entry name" value="Cu-oxidase_3"/>
    <property type="match status" value="1"/>
</dbReference>
<dbReference type="OrthoDB" id="425648at2759"/>
<organism evidence="3 4">
    <name type="scientific">Tribonema minus</name>
    <dbReference type="NCBI Taxonomy" id="303371"/>
    <lineage>
        <taxon>Eukaryota</taxon>
        <taxon>Sar</taxon>
        <taxon>Stramenopiles</taxon>
        <taxon>Ochrophyta</taxon>
        <taxon>PX clade</taxon>
        <taxon>Xanthophyceae</taxon>
        <taxon>Tribonematales</taxon>
        <taxon>Tribonemataceae</taxon>
        <taxon>Tribonema</taxon>
    </lineage>
</organism>
<dbReference type="GO" id="GO:0005507">
    <property type="term" value="F:copper ion binding"/>
    <property type="evidence" value="ECO:0007669"/>
    <property type="project" value="InterPro"/>
</dbReference>
<reference evidence="3" key="1">
    <citation type="submission" date="2021-02" db="EMBL/GenBank/DDBJ databases">
        <title>First Annotated Genome of the Yellow-green Alga Tribonema minus.</title>
        <authorList>
            <person name="Mahan K.M."/>
        </authorList>
    </citation>
    <scope>NUCLEOTIDE SEQUENCE</scope>
    <source>
        <strain evidence="3">UTEX B ZZ1240</strain>
    </source>
</reference>
<dbReference type="PANTHER" id="PTHR11709">
    <property type="entry name" value="MULTI-COPPER OXIDASE"/>
    <property type="match status" value="1"/>
</dbReference>
<gene>
    <name evidence="3" type="ORF">JKP88DRAFT_169564</name>
</gene>
<dbReference type="SUPFAM" id="SSF49503">
    <property type="entry name" value="Cupredoxins"/>
    <property type="match status" value="1"/>
</dbReference>
<dbReference type="InterPro" id="IPR045087">
    <property type="entry name" value="Cu-oxidase_fam"/>
</dbReference>
<feature type="domain" description="Plastocyanin-like" evidence="2">
    <location>
        <begin position="64"/>
        <end position="134"/>
    </location>
</feature>
<accession>A0A835YM75</accession>
<proteinExistence type="inferred from homology"/>
<dbReference type="AlphaFoldDB" id="A0A835YM75"/>